<keyword evidence="4 13" id="KW-0812">Transmembrane</keyword>
<dbReference type="InterPro" id="IPR001054">
    <property type="entry name" value="A/G_cyclase"/>
</dbReference>
<evidence type="ECO:0000256" key="11">
    <source>
        <dbReference type="ARBA" id="ARBA00023239"/>
    </source>
</evidence>
<feature type="transmembrane region" description="Helical" evidence="13">
    <location>
        <begin position="344"/>
        <end position="362"/>
    </location>
</feature>
<dbReference type="InterPro" id="IPR009398">
    <property type="entry name" value="Adcy_conserved_dom"/>
</dbReference>
<feature type="transmembrane region" description="Helical" evidence="13">
    <location>
        <begin position="182"/>
        <end position="203"/>
    </location>
</feature>
<keyword evidence="11" id="KW-0456">Lyase</keyword>
<dbReference type="GO" id="GO:0004016">
    <property type="term" value="F:adenylate cyclase activity"/>
    <property type="evidence" value="ECO:0007669"/>
    <property type="project" value="UniProtKB-EC"/>
</dbReference>
<dbReference type="CDD" id="cd07302">
    <property type="entry name" value="CHD"/>
    <property type="match status" value="1"/>
</dbReference>
<dbReference type="Pfam" id="PF00211">
    <property type="entry name" value="Guanylate_cyc"/>
    <property type="match status" value="2"/>
</dbReference>
<dbReference type="PANTHER" id="PTHR45627">
    <property type="entry name" value="ADENYLATE CYCLASE TYPE 1"/>
    <property type="match status" value="1"/>
</dbReference>
<evidence type="ECO:0000256" key="4">
    <source>
        <dbReference type="ARBA" id="ARBA00022692"/>
    </source>
</evidence>
<dbReference type="GO" id="GO:0005886">
    <property type="term" value="C:plasma membrane"/>
    <property type="evidence" value="ECO:0007669"/>
    <property type="project" value="InterPro"/>
</dbReference>
<evidence type="ECO:0000256" key="6">
    <source>
        <dbReference type="ARBA" id="ARBA00022741"/>
    </source>
</evidence>
<protein>
    <recommendedName>
        <fullName evidence="3">adenylate cyclase</fullName>
        <ecNumber evidence="3">4.6.1.1</ecNumber>
    </recommendedName>
</protein>
<accession>A0A1B6L990</accession>
<evidence type="ECO:0000256" key="10">
    <source>
        <dbReference type="ARBA" id="ARBA00023136"/>
    </source>
</evidence>
<keyword evidence="7" id="KW-0067">ATP-binding</keyword>
<name>A0A1B6L990_9HEMI</name>
<comment type="subcellular location">
    <subcellularLocation>
        <location evidence="2">Membrane</location>
        <topology evidence="2">Multi-pass membrane protein</topology>
    </subcellularLocation>
</comment>
<evidence type="ECO:0000256" key="3">
    <source>
        <dbReference type="ARBA" id="ARBA00012201"/>
    </source>
</evidence>
<feature type="transmembrane region" description="Helical" evidence="13">
    <location>
        <begin position="226"/>
        <end position="248"/>
    </location>
</feature>
<dbReference type="AlphaFoldDB" id="A0A1B6L990"/>
<dbReference type="GO" id="GO:0007189">
    <property type="term" value="P:adenylate cyclase-activating G protein-coupled receptor signaling pathway"/>
    <property type="evidence" value="ECO:0007669"/>
    <property type="project" value="TreeGrafter"/>
</dbReference>
<evidence type="ECO:0000256" key="12">
    <source>
        <dbReference type="SAM" id="MobiDB-lite"/>
    </source>
</evidence>
<evidence type="ECO:0000256" key="8">
    <source>
        <dbReference type="ARBA" id="ARBA00022842"/>
    </source>
</evidence>
<dbReference type="PROSITE" id="PS50125">
    <property type="entry name" value="GUANYLATE_CYCLASE_2"/>
    <property type="match status" value="1"/>
</dbReference>
<evidence type="ECO:0000256" key="2">
    <source>
        <dbReference type="ARBA" id="ARBA00004141"/>
    </source>
</evidence>
<evidence type="ECO:0000256" key="13">
    <source>
        <dbReference type="SAM" id="Phobius"/>
    </source>
</evidence>
<sequence length="660" mass="74039">DIWSSDVKLANYMESGGIPGRVHISQATKDYLADPGAYVCEPANGAEREPALKDINTYFITAVAPGRRVSAKVLKPLGDDDLINMFHLRGNANVLFSPSTVKAVIIEKEVIATMYSSINSRSIRELNKDNCKPATLKFKDEKLEREYNNEPDQMLQCYFATGTLVYLIISTVQLLTLPINSVLIICGLIGYSWMALSATLVMARKYPQIFSSYVTRLSVHISRNRCMAEILSIATIMVLYIVIMAPVFTVETSADCSRVLNYKRDIKDRHGKPNPFAENCPSNQHSECTLLYTILVMTLTGAFQTISFTWKAFIMLFECTVYASMFFVAPNFMKMWVTRISAYYMYFLMIITLTSLILLILIHSQQSEIIQRLDFIWKRQASDEKETVQKMKKINQRLIENILPAHVAKIYLEKDFKHNELYHETCDSACIMFASITNFSFTSDIGENITVLNRIITDFDSILDERRFKCIEKIKSIGAVYMAAAGLSSSACDVAEMAHVVQMAVCALKLRRHVLDVLNISLKTDFIIQIGMHVGPVVAGVIGASMPQYDIWGNTVNVASRMYSTSLPNEIQVPADVALILKAKGFIVRERGKVFIKGKGEMVTSFLKGASPSSNFNWSSVNLDIGSTSSADPVRPPPSPAADRSSMTGWFQHNVFPRRR</sequence>
<feature type="domain" description="Guanylate cyclase" evidence="14">
    <location>
        <begin position="430"/>
        <end position="563"/>
    </location>
</feature>
<reference evidence="15" key="1">
    <citation type="submission" date="2015-11" db="EMBL/GenBank/DDBJ databases">
        <title>De novo transcriptome assembly of four potential Pierce s Disease insect vectors from Arizona vineyards.</title>
        <authorList>
            <person name="Tassone E.E."/>
        </authorList>
    </citation>
    <scope>NUCLEOTIDE SEQUENCE</scope>
</reference>
<dbReference type="EC" id="4.6.1.1" evidence="3"/>
<evidence type="ECO:0000259" key="14">
    <source>
        <dbReference type="PROSITE" id="PS50125"/>
    </source>
</evidence>
<dbReference type="SUPFAM" id="SSF55073">
    <property type="entry name" value="Nucleotide cyclase"/>
    <property type="match status" value="2"/>
</dbReference>
<dbReference type="GO" id="GO:0005524">
    <property type="term" value="F:ATP binding"/>
    <property type="evidence" value="ECO:0007669"/>
    <property type="project" value="UniProtKB-KW"/>
</dbReference>
<proteinExistence type="predicted"/>
<dbReference type="GO" id="GO:0006171">
    <property type="term" value="P:cAMP biosynthetic process"/>
    <property type="evidence" value="ECO:0007669"/>
    <property type="project" value="InterPro"/>
</dbReference>
<evidence type="ECO:0000256" key="9">
    <source>
        <dbReference type="ARBA" id="ARBA00022989"/>
    </source>
</evidence>
<comment type="catalytic activity">
    <reaction evidence="1">
        <text>ATP = 3',5'-cyclic AMP + diphosphate</text>
        <dbReference type="Rhea" id="RHEA:15389"/>
        <dbReference type="ChEBI" id="CHEBI:30616"/>
        <dbReference type="ChEBI" id="CHEBI:33019"/>
        <dbReference type="ChEBI" id="CHEBI:58165"/>
        <dbReference type="EC" id="4.6.1.1"/>
    </reaction>
</comment>
<dbReference type="PANTHER" id="PTHR45627:SF16">
    <property type="entry name" value="ADENYLATE CYCLASE"/>
    <property type="match status" value="1"/>
</dbReference>
<evidence type="ECO:0000256" key="5">
    <source>
        <dbReference type="ARBA" id="ARBA00022723"/>
    </source>
</evidence>
<dbReference type="Gene3D" id="3.30.70.1230">
    <property type="entry name" value="Nucleotide cyclase"/>
    <property type="match status" value="2"/>
</dbReference>
<evidence type="ECO:0000256" key="7">
    <source>
        <dbReference type="ARBA" id="ARBA00022840"/>
    </source>
</evidence>
<evidence type="ECO:0000256" key="1">
    <source>
        <dbReference type="ARBA" id="ARBA00001593"/>
    </source>
</evidence>
<gene>
    <name evidence="15" type="ORF">g.10249</name>
</gene>
<dbReference type="FunFam" id="3.30.70.1230:FF:000008">
    <property type="entry name" value="Adenylate cyclase type 9"/>
    <property type="match status" value="1"/>
</dbReference>
<dbReference type="Pfam" id="PF06327">
    <property type="entry name" value="Adcy_cons_dom"/>
    <property type="match status" value="1"/>
</dbReference>
<keyword evidence="8" id="KW-0460">Magnesium</keyword>
<feature type="region of interest" description="Disordered" evidence="12">
    <location>
        <begin position="627"/>
        <end position="647"/>
    </location>
</feature>
<keyword evidence="9 13" id="KW-1133">Transmembrane helix</keyword>
<evidence type="ECO:0000313" key="15">
    <source>
        <dbReference type="EMBL" id="JAT20268.1"/>
    </source>
</evidence>
<dbReference type="SMART" id="SM00044">
    <property type="entry name" value="CYCc"/>
    <property type="match status" value="1"/>
</dbReference>
<dbReference type="GO" id="GO:0046872">
    <property type="term" value="F:metal ion binding"/>
    <property type="evidence" value="ECO:0007669"/>
    <property type="project" value="UniProtKB-KW"/>
</dbReference>
<keyword evidence="5" id="KW-0479">Metal-binding</keyword>
<keyword evidence="10 13" id="KW-0472">Membrane</keyword>
<feature type="transmembrane region" description="Helical" evidence="13">
    <location>
        <begin position="155"/>
        <end position="176"/>
    </location>
</feature>
<keyword evidence="6" id="KW-0547">Nucleotide-binding</keyword>
<dbReference type="InterPro" id="IPR029787">
    <property type="entry name" value="Nucleotide_cyclase"/>
</dbReference>
<organism evidence="15">
    <name type="scientific">Graphocephala atropunctata</name>
    <dbReference type="NCBI Taxonomy" id="36148"/>
    <lineage>
        <taxon>Eukaryota</taxon>
        <taxon>Metazoa</taxon>
        <taxon>Ecdysozoa</taxon>
        <taxon>Arthropoda</taxon>
        <taxon>Hexapoda</taxon>
        <taxon>Insecta</taxon>
        <taxon>Pterygota</taxon>
        <taxon>Neoptera</taxon>
        <taxon>Paraneoptera</taxon>
        <taxon>Hemiptera</taxon>
        <taxon>Auchenorrhyncha</taxon>
        <taxon>Membracoidea</taxon>
        <taxon>Cicadellidae</taxon>
        <taxon>Cicadellinae</taxon>
        <taxon>Cicadellini</taxon>
        <taxon>Graphocephala</taxon>
    </lineage>
</organism>
<dbReference type="GO" id="GO:0035556">
    <property type="term" value="P:intracellular signal transduction"/>
    <property type="evidence" value="ECO:0007669"/>
    <property type="project" value="InterPro"/>
</dbReference>
<feature type="transmembrane region" description="Helical" evidence="13">
    <location>
        <begin position="313"/>
        <end position="332"/>
    </location>
</feature>
<dbReference type="EMBL" id="GEBQ01019709">
    <property type="protein sequence ID" value="JAT20268.1"/>
    <property type="molecule type" value="Transcribed_RNA"/>
</dbReference>
<feature type="non-terminal residue" evidence="15">
    <location>
        <position position="1"/>
    </location>
</feature>